<evidence type="ECO:0000313" key="3">
    <source>
        <dbReference type="EMBL" id="KAF2229266.1"/>
    </source>
</evidence>
<dbReference type="GO" id="GO:0035251">
    <property type="term" value="F:UDP-glucosyltransferase activity"/>
    <property type="evidence" value="ECO:0007669"/>
    <property type="project" value="InterPro"/>
</dbReference>
<organism evidence="3 4">
    <name type="scientific">Viridothelium virens</name>
    <name type="common">Speckled blister lichen</name>
    <name type="synonym">Trypethelium virens</name>
    <dbReference type="NCBI Taxonomy" id="1048519"/>
    <lineage>
        <taxon>Eukaryota</taxon>
        <taxon>Fungi</taxon>
        <taxon>Dikarya</taxon>
        <taxon>Ascomycota</taxon>
        <taxon>Pezizomycotina</taxon>
        <taxon>Dothideomycetes</taxon>
        <taxon>Dothideomycetes incertae sedis</taxon>
        <taxon>Trypetheliales</taxon>
        <taxon>Trypetheliaceae</taxon>
        <taxon>Viridothelium</taxon>
    </lineage>
</organism>
<dbReference type="Gene3D" id="3.40.50.2000">
    <property type="entry name" value="Glycogen Phosphorylase B"/>
    <property type="match status" value="2"/>
</dbReference>
<sequence>MHSSCHSELRLLQGGPSNHYERKSLHTRQCPTQCYYGTIIVNHAIGLSTLSRPFSRGSHVSTLKHRHHREIKILVVVTVGGATNVAPILQVCSVLAQRGHRIDFATLQTRESLASPYPFISNIHTLGRGITATEEEQLYSRFNEWDGNTIEGKRTIVWVKRFHDSLWPETYHKLKHLVQVVKPDLIFADYQVEATRDVTHEACISLVVMWCQMPWLLMPQKYIPGQPGMQQRCLTSENASIYDRLFDATNLLRAAPYFLQYLSWMRKMRREAGLVNPPQGSKPDHLLLVNSFWGIEPPKDLPPLAHPVGPLLSDSYTPLDPASKAFLDTHPRVVYVAFGTHVLMTAERLTKLIAGLDAAIQGDEIDGVFWAIKDASRACVLQTANVPILNGPTYQELFRNGLAKWFFADYAPQRAVLRHSSVKIFVTHAGPSSANESIFHGVPMIAMGIYGDQLPNSRRLVEAGVAIRLDRNQFTSASLSSSISCILNDEGHCFERNVLRMQCVAQVNSRRKYLAADLVEEYLFDWELRFEHTPNWGLEGKAHERGKELRPMHLQTADARMSWLKRNNLDLYILAAVVFPILPFLLIVLLFV</sequence>
<evidence type="ECO:0000313" key="4">
    <source>
        <dbReference type="Proteomes" id="UP000800092"/>
    </source>
</evidence>
<dbReference type="EMBL" id="ML991869">
    <property type="protein sequence ID" value="KAF2229266.1"/>
    <property type="molecule type" value="Genomic_DNA"/>
</dbReference>
<dbReference type="OrthoDB" id="5835829at2759"/>
<evidence type="ECO:0000256" key="2">
    <source>
        <dbReference type="SAM" id="Phobius"/>
    </source>
</evidence>
<dbReference type="InterPro" id="IPR050481">
    <property type="entry name" value="UDP-glycosyltransf_plant"/>
</dbReference>
<proteinExistence type="predicted"/>
<dbReference type="AlphaFoldDB" id="A0A6A6GTZ8"/>
<dbReference type="InterPro" id="IPR002213">
    <property type="entry name" value="UDP_glucos_trans"/>
</dbReference>
<keyword evidence="2" id="KW-0472">Membrane</keyword>
<gene>
    <name evidence="3" type="ORF">EV356DRAFT_392531</name>
</gene>
<keyword evidence="4" id="KW-1185">Reference proteome</keyword>
<accession>A0A6A6GTZ8</accession>
<dbReference type="PANTHER" id="PTHR48049">
    <property type="entry name" value="GLYCOSYLTRANSFERASE"/>
    <property type="match status" value="1"/>
</dbReference>
<dbReference type="Pfam" id="PF00201">
    <property type="entry name" value="UDPGT"/>
    <property type="match status" value="1"/>
</dbReference>
<keyword evidence="2" id="KW-1133">Transmembrane helix</keyword>
<dbReference type="SUPFAM" id="SSF53756">
    <property type="entry name" value="UDP-Glycosyltransferase/glycogen phosphorylase"/>
    <property type="match status" value="1"/>
</dbReference>
<keyword evidence="2" id="KW-0812">Transmembrane</keyword>
<dbReference type="Proteomes" id="UP000800092">
    <property type="component" value="Unassembled WGS sequence"/>
</dbReference>
<feature type="transmembrane region" description="Helical" evidence="2">
    <location>
        <begin position="571"/>
        <end position="591"/>
    </location>
</feature>
<dbReference type="CDD" id="cd03784">
    <property type="entry name" value="GT1_Gtf-like"/>
    <property type="match status" value="1"/>
</dbReference>
<dbReference type="PANTHER" id="PTHR48049:SF132">
    <property type="entry name" value="GLYCOSYLTRANSFERASE"/>
    <property type="match status" value="1"/>
</dbReference>
<reference evidence="3" key="1">
    <citation type="journal article" date="2020" name="Stud. Mycol.">
        <title>101 Dothideomycetes genomes: a test case for predicting lifestyles and emergence of pathogens.</title>
        <authorList>
            <person name="Haridas S."/>
            <person name="Albert R."/>
            <person name="Binder M."/>
            <person name="Bloem J."/>
            <person name="Labutti K."/>
            <person name="Salamov A."/>
            <person name="Andreopoulos B."/>
            <person name="Baker S."/>
            <person name="Barry K."/>
            <person name="Bills G."/>
            <person name="Bluhm B."/>
            <person name="Cannon C."/>
            <person name="Castanera R."/>
            <person name="Culley D."/>
            <person name="Daum C."/>
            <person name="Ezra D."/>
            <person name="Gonzalez J."/>
            <person name="Henrissat B."/>
            <person name="Kuo A."/>
            <person name="Liang C."/>
            <person name="Lipzen A."/>
            <person name="Lutzoni F."/>
            <person name="Magnuson J."/>
            <person name="Mondo S."/>
            <person name="Nolan M."/>
            <person name="Ohm R."/>
            <person name="Pangilinan J."/>
            <person name="Park H.-J."/>
            <person name="Ramirez L."/>
            <person name="Alfaro M."/>
            <person name="Sun H."/>
            <person name="Tritt A."/>
            <person name="Yoshinaga Y."/>
            <person name="Zwiers L.-H."/>
            <person name="Turgeon B."/>
            <person name="Goodwin S."/>
            <person name="Spatafora J."/>
            <person name="Crous P."/>
            <person name="Grigoriev I."/>
        </authorList>
    </citation>
    <scope>NUCLEOTIDE SEQUENCE</scope>
    <source>
        <strain evidence="3">Tuck. ex Michener</strain>
    </source>
</reference>
<keyword evidence="1 3" id="KW-0808">Transferase</keyword>
<evidence type="ECO:0000256" key="1">
    <source>
        <dbReference type="ARBA" id="ARBA00022679"/>
    </source>
</evidence>
<protein>
    <submittedName>
        <fullName evidence="3">Glycosyltransferase family 1 protein</fullName>
    </submittedName>
</protein>
<name>A0A6A6GTZ8_VIRVR</name>